<evidence type="ECO:0000313" key="12">
    <source>
        <dbReference type="Proteomes" id="UP000694864"/>
    </source>
</evidence>
<organism evidence="12 13">
    <name type="scientific">Camelina sativa</name>
    <name type="common">False flax</name>
    <name type="synonym">Myagrum sativum</name>
    <dbReference type="NCBI Taxonomy" id="90675"/>
    <lineage>
        <taxon>Eukaryota</taxon>
        <taxon>Viridiplantae</taxon>
        <taxon>Streptophyta</taxon>
        <taxon>Embryophyta</taxon>
        <taxon>Tracheophyta</taxon>
        <taxon>Spermatophyta</taxon>
        <taxon>Magnoliopsida</taxon>
        <taxon>eudicotyledons</taxon>
        <taxon>Gunneridae</taxon>
        <taxon>Pentapetalae</taxon>
        <taxon>rosids</taxon>
        <taxon>malvids</taxon>
        <taxon>Brassicales</taxon>
        <taxon>Brassicaceae</taxon>
        <taxon>Camelineae</taxon>
        <taxon>Camelina</taxon>
    </lineage>
</organism>
<dbReference type="PROSITE" id="PS50011">
    <property type="entry name" value="PROTEIN_KINASE_DOM"/>
    <property type="match status" value="1"/>
</dbReference>
<evidence type="ECO:0000313" key="13">
    <source>
        <dbReference type="RefSeq" id="XP_010468695.2"/>
    </source>
</evidence>
<evidence type="ECO:0000256" key="6">
    <source>
        <dbReference type="ARBA" id="ARBA00022777"/>
    </source>
</evidence>
<comment type="function">
    <text evidence="10">Serine/threonine kinase that acts as positive regulator of brassinosteroid (BR) signaling downstream of the receptor kinase BRI1.</text>
</comment>
<evidence type="ECO:0000256" key="3">
    <source>
        <dbReference type="ARBA" id="ARBA00022475"/>
    </source>
</evidence>
<evidence type="ECO:0000256" key="5">
    <source>
        <dbReference type="ARBA" id="ARBA00022741"/>
    </source>
</evidence>
<evidence type="ECO:0000256" key="10">
    <source>
        <dbReference type="RuleBase" id="RU369005"/>
    </source>
</evidence>
<keyword evidence="5 10" id="KW-0547">Nucleotide-binding</keyword>
<dbReference type="Proteomes" id="UP000694864">
    <property type="component" value="Chromosome 15"/>
</dbReference>
<dbReference type="PANTHER" id="PTHR45863:SF10">
    <property type="entry name" value="SERINE_THREONINE-PROTEIN KINASE BSK-RELATED"/>
    <property type="match status" value="1"/>
</dbReference>
<feature type="domain" description="Protein kinase" evidence="11">
    <location>
        <begin position="1"/>
        <end position="304"/>
    </location>
</feature>
<keyword evidence="3 10" id="KW-1003">Cell membrane</keyword>
<dbReference type="Gene3D" id="3.30.200.20">
    <property type="entry name" value="Phosphorylase Kinase, domain 1"/>
    <property type="match status" value="1"/>
</dbReference>
<dbReference type="InterPro" id="IPR045845">
    <property type="entry name" value="BSK"/>
</dbReference>
<dbReference type="EC" id="2.7.11.1" evidence="10"/>
<dbReference type="InterPro" id="IPR011009">
    <property type="entry name" value="Kinase-like_dom_sf"/>
</dbReference>
<evidence type="ECO:0000259" key="11">
    <source>
        <dbReference type="PROSITE" id="PS50011"/>
    </source>
</evidence>
<keyword evidence="8 10" id="KW-0472">Membrane</keyword>
<evidence type="ECO:0000256" key="2">
    <source>
        <dbReference type="ARBA" id="ARBA00008684"/>
    </source>
</evidence>
<keyword evidence="9 10" id="KW-0449">Lipoprotein</keyword>
<dbReference type="Pfam" id="PF07714">
    <property type="entry name" value="PK_Tyr_Ser-Thr"/>
    <property type="match status" value="1"/>
</dbReference>
<keyword evidence="10" id="KW-0723">Serine/threonine-protein kinase</keyword>
<dbReference type="InterPro" id="IPR058209">
    <property type="entry name" value="TPR_BSK1_C"/>
</dbReference>
<keyword evidence="10" id="KW-1070">Brassinosteroid signaling pathway</keyword>
<keyword evidence="10" id="KW-0519">Myristate</keyword>
<dbReference type="InterPro" id="IPR001245">
    <property type="entry name" value="Ser-Thr/Tyr_kinase_cat_dom"/>
</dbReference>
<reference evidence="13" key="2">
    <citation type="submission" date="2025-08" db="UniProtKB">
        <authorList>
            <consortium name="RefSeq"/>
        </authorList>
    </citation>
    <scope>IDENTIFICATION</scope>
    <source>
        <tissue evidence="13">Leaf</tissue>
    </source>
</reference>
<evidence type="ECO:0000256" key="7">
    <source>
        <dbReference type="ARBA" id="ARBA00022840"/>
    </source>
</evidence>
<proteinExistence type="inferred from homology"/>
<keyword evidence="7 10" id="KW-0067">ATP-binding</keyword>
<evidence type="ECO:0000256" key="4">
    <source>
        <dbReference type="ARBA" id="ARBA00022679"/>
    </source>
</evidence>
<gene>
    <name evidence="13" type="primary">LOC104748802</name>
</gene>
<comment type="catalytic activity">
    <reaction evidence="10">
        <text>L-seryl-[protein] + ATP = O-phospho-L-seryl-[protein] + ADP + H(+)</text>
        <dbReference type="Rhea" id="RHEA:17989"/>
        <dbReference type="Rhea" id="RHEA-COMP:9863"/>
        <dbReference type="Rhea" id="RHEA-COMP:11604"/>
        <dbReference type="ChEBI" id="CHEBI:15378"/>
        <dbReference type="ChEBI" id="CHEBI:29999"/>
        <dbReference type="ChEBI" id="CHEBI:30616"/>
        <dbReference type="ChEBI" id="CHEBI:83421"/>
        <dbReference type="ChEBI" id="CHEBI:456216"/>
        <dbReference type="EC" id="2.7.11.1"/>
    </reaction>
</comment>
<dbReference type="InterPro" id="IPR000719">
    <property type="entry name" value="Prot_kinase_dom"/>
</dbReference>
<dbReference type="Pfam" id="PF25575">
    <property type="entry name" value="TPR_BSK1_C"/>
    <property type="match status" value="1"/>
</dbReference>
<name>A0ABM0WBM2_CAMSA</name>
<comment type="subunit">
    <text evidence="10">Interacts with BRI1.</text>
</comment>
<evidence type="ECO:0000256" key="8">
    <source>
        <dbReference type="ARBA" id="ARBA00023136"/>
    </source>
</evidence>
<comment type="subcellular location">
    <subcellularLocation>
        <location evidence="10">Cell membrane</location>
        <topology evidence="10">Lipid-anchor</topology>
    </subcellularLocation>
    <subcellularLocation>
        <location evidence="1">Endomembrane system</location>
    </subcellularLocation>
</comment>
<sequence>MGSCFSTTNEDDTPEMQNDSSFTNFSLSDLKTATKNFSSGVIISEDAEDCSNVVYKGRLPQNLGFVAVKRFKNMPLVDRGYFKGDAKEVGELKHKRLVKLMGCCCDEDELLLVAEFMPNVTLARRLFRQKNKTMEWSMRLRVAYHIAEALDYCSTLGFAKYSNLSASTILFDSDGGACLSSFGLLREIIGSNRREEGSVNPGNVTYRFGIILLNLLTGVQIPPSHAPEVIRGMSVTHLMDPNLLGKYSDEEATIVLNIASNCLQCTDASKSLITKELVAALKALHTKRQITSIQILEMIKQDEVGASSSQGQEVEPLDEVSSSELSSLGQACQKLDLVALYNVLAQPEYAAVYYNKLSFVGWLQETSGIDDVDGEEAHLEFRSQNHISTIDKYTEIIETRKKVSVNVFARRCFSHIKRNQVVAAVVDAMRAQSEFPESPIGFYLHSLILARMGSNTRSARVFKQATQIEAELGRSMVMVRIDILMLTVIDDFYFHVN</sequence>
<evidence type="ECO:0000256" key="1">
    <source>
        <dbReference type="ARBA" id="ARBA00004308"/>
    </source>
</evidence>
<comment type="similarity">
    <text evidence="2 10">Belongs to the protein kinase superfamily. Ser/Thr protein kinase family.</text>
</comment>
<evidence type="ECO:0000256" key="9">
    <source>
        <dbReference type="ARBA" id="ARBA00023288"/>
    </source>
</evidence>
<accession>A0ABM0WBM2</accession>
<dbReference type="GeneID" id="104748802"/>
<dbReference type="RefSeq" id="XP_010468695.2">
    <property type="nucleotide sequence ID" value="XM_010470393.2"/>
</dbReference>
<protein>
    <recommendedName>
        <fullName evidence="10">Serine/threonine-protein kinase BSK</fullName>
        <ecNumber evidence="10">2.7.11.1</ecNumber>
    </recommendedName>
    <alternativeName>
        <fullName evidence="10">Brassinosteroid-signaling kinase</fullName>
    </alternativeName>
</protein>
<reference evidence="12" key="1">
    <citation type="journal article" date="2014" name="Nat. Commun.">
        <title>The emerging biofuel crop Camelina sativa retains a highly undifferentiated hexaploid genome structure.</title>
        <authorList>
            <person name="Kagale S."/>
            <person name="Koh C."/>
            <person name="Nixon J."/>
            <person name="Bollina V."/>
            <person name="Clarke W.E."/>
            <person name="Tuteja R."/>
            <person name="Spillane C."/>
            <person name="Robinson S.J."/>
            <person name="Links M.G."/>
            <person name="Clarke C."/>
            <person name="Higgins E.E."/>
            <person name="Huebert T."/>
            <person name="Sharpe A.G."/>
            <person name="Parkin I.A."/>
        </authorList>
    </citation>
    <scope>NUCLEOTIDE SEQUENCE [LARGE SCALE GENOMIC DNA]</scope>
    <source>
        <strain evidence="12">cv. DH55</strain>
    </source>
</reference>
<comment type="catalytic activity">
    <reaction evidence="10">
        <text>L-threonyl-[protein] + ATP = O-phospho-L-threonyl-[protein] + ADP + H(+)</text>
        <dbReference type="Rhea" id="RHEA:46608"/>
        <dbReference type="Rhea" id="RHEA-COMP:11060"/>
        <dbReference type="Rhea" id="RHEA-COMP:11605"/>
        <dbReference type="ChEBI" id="CHEBI:15378"/>
        <dbReference type="ChEBI" id="CHEBI:30013"/>
        <dbReference type="ChEBI" id="CHEBI:30616"/>
        <dbReference type="ChEBI" id="CHEBI:61977"/>
        <dbReference type="ChEBI" id="CHEBI:456216"/>
        <dbReference type="EC" id="2.7.11.1"/>
    </reaction>
</comment>
<keyword evidence="4 10" id="KW-0808">Transferase</keyword>
<dbReference type="SUPFAM" id="SSF56112">
    <property type="entry name" value="Protein kinase-like (PK-like)"/>
    <property type="match status" value="1"/>
</dbReference>
<dbReference type="PANTHER" id="PTHR45863">
    <property type="entry name" value="SERINE/THREONINE-PROTEIN KINASE BSK5"/>
    <property type="match status" value="1"/>
</dbReference>
<keyword evidence="6 10" id="KW-0418">Kinase</keyword>
<keyword evidence="12" id="KW-1185">Reference proteome</keyword>
<dbReference type="Gene3D" id="1.10.510.10">
    <property type="entry name" value="Transferase(Phosphotransferase) domain 1"/>
    <property type="match status" value="1"/>
</dbReference>